<dbReference type="InterPro" id="IPR028871">
    <property type="entry name" value="BlueCu_1_BS"/>
</dbReference>
<dbReference type="InterPro" id="IPR014068">
    <property type="entry name" value="Azurin"/>
</dbReference>
<keyword evidence="8" id="KW-0732">Signal</keyword>
<dbReference type="SUPFAM" id="SSF49503">
    <property type="entry name" value="Cupredoxins"/>
    <property type="match status" value="1"/>
</dbReference>
<keyword evidence="6 8" id="KW-0186">Copper</keyword>
<dbReference type="NCBIfam" id="TIGR02695">
    <property type="entry name" value="azurin"/>
    <property type="match status" value="1"/>
</dbReference>
<dbReference type="EMBL" id="JACSQK010000002">
    <property type="protein sequence ID" value="MBD7959590.1"/>
    <property type="molecule type" value="Genomic_DNA"/>
</dbReference>
<dbReference type="RefSeq" id="WP_191722004.1">
    <property type="nucleotide sequence ID" value="NZ_JACSQK010000002.1"/>
</dbReference>
<organism evidence="10 11">
    <name type="scientific">Comamonas avium</name>
    <dbReference type="NCBI Taxonomy" id="2762231"/>
    <lineage>
        <taxon>Bacteria</taxon>
        <taxon>Pseudomonadati</taxon>
        <taxon>Pseudomonadota</taxon>
        <taxon>Betaproteobacteria</taxon>
        <taxon>Burkholderiales</taxon>
        <taxon>Comamonadaceae</taxon>
        <taxon>Comamonas</taxon>
    </lineage>
</organism>
<feature type="signal peptide" evidence="8">
    <location>
        <begin position="1"/>
        <end position="25"/>
    </location>
</feature>
<keyword evidence="2 8" id="KW-0813">Transport</keyword>
<evidence type="ECO:0000256" key="8">
    <source>
        <dbReference type="RuleBase" id="RU363017"/>
    </source>
</evidence>
<evidence type="ECO:0000256" key="2">
    <source>
        <dbReference type="ARBA" id="ARBA00022448"/>
    </source>
</evidence>
<evidence type="ECO:0000256" key="1">
    <source>
        <dbReference type="ARBA" id="ARBA00004418"/>
    </source>
</evidence>
<proteinExistence type="predicted"/>
<sequence length="154" mass="16076">MLTVKKTLMTVAVLAAGAIATPAMAADCAITIEGNDQMLFNIKSVEVPKACTKYTMTLKHTGKMPKSSMGHNIVLTTTADANAAAADGMKAGAAAEYVKPGDTRVIAFSKVIGGGESTTFDFDVSKLKAGTEYTYLCSFPGHSFIMRGVLKLGS</sequence>
<dbReference type="Pfam" id="PF00127">
    <property type="entry name" value="Copper-bind"/>
    <property type="match status" value="1"/>
</dbReference>
<keyword evidence="11" id="KW-1185">Reference proteome</keyword>
<dbReference type="PROSITE" id="PS00196">
    <property type="entry name" value="COPPER_BLUE"/>
    <property type="match status" value="1"/>
</dbReference>
<keyword evidence="5 8" id="KW-0249">Electron transport</keyword>
<evidence type="ECO:0000313" key="11">
    <source>
        <dbReference type="Proteomes" id="UP000634919"/>
    </source>
</evidence>
<evidence type="ECO:0000313" key="10">
    <source>
        <dbReference type="EMBL" id="MBD7959590.1"/>
    </source>
</evidence>
<dbReference type="CDD" id="cd13922">
    <property type="entry name" value="Azurin"/>
    <property type="match status" value="1"/>
</dbReference>
<comment type="subcellular location">
    <subcellularLocation>
        <location evidence="1 8">Periplasm</location>
    </subcellularLocation>
</comment>
<evidence type="ECO:0000259" key="9">
    <source>
        <dbReference type="Pfam" id="PF00127"/>
    </source>
</evidence>
<gene>
    <name evidence="10" type="primary">azu</name>
    <name evidence="10" type="ORF">H9646_03775</name>
</gene>
<keyword evidence="3 8" id="KW-0479">Metal-binding</keyword>
<comment type="function">
    <text evidence="8">Transfers electrons from cytochrome c551 to cytochrome oxidase.</text>
</comment>
<evidence type="ECO:0000256" key="7">
    <source>
        <dbReference type="ARBA" id="ARBA00023157"/>
    </source>
</evidence>
<protein>
    <recommendedName>
        <fullName evidence="8">Azurin</fullName>
    </recommendedName>
</protein>
<evidence type="ECO:0000256" key="3">
    <source>
        <dbReference type="ARBA" id="ARBA00022723"/>
    </source>
</evidence>
<name>A0ABR8S7Y5_9BURK</name>
<dbReference type="InterPro" id="IPR008972">
    <property type="entry name" value="Cupredoxin"/>
</dbReference>
<feature type="domain" description="Blue (type 1) copper" evidence="9">
    <location>
        <begin position="27"/>
        <end position="152"/>
    </location>
</feature>
<keyword evidence="7" id="KW-1015">Disulfide bond</keyword>
<reference evidence="10 11" key="1">
    <citation type="submission" date="2020-08" db="EMBL/GenBank/DDBJ databases">
        <title>A Genomic Blueprint of the Chicken Gut Microbiome.</title>
        <authorList>
            <person name="Gilroy R."/>
            <person name="Ravi A."/>
            <person name="Getino M."/>
            <person name="Pursley I."/>
            <person name="Horton D.L."/>
            <person name="Alikhan N.-F."/>
            <person name="Baker D."/>
            <person name="Gharbi K."/>
            <person name="Hall N."/>
            <person name="Watson M."/>
            <person name="Adriaenssens E.M."/>
            <person name="Foster-Nyarko E."/>
            <person name="Jarju S."/>
            <person name="Secka A."/>
            <person name="Antonio M."/>
            <person name="Oren A."/>
            <person name="Chaudhuri R."/>
            <person name="La Ragione R.M."/>
            <person name="Hildebrand F."/>
            <person name="Pallen M.J."/>
        </authorList>
    </citation>
    <scope>NUCLEOTIDE SEQUENCE [LARGE SCALE GENOMIC DNA]</scope>
    <source>
        <strain evidence="10 11">Sa2CVA6</strain>
    </source>
</reference>
<dbReference type="PANTHER" id="PTHR38439">
    <property type="entry name" value="AURACYANIN-B"/>
    <property type="match status" value="1"/>
</dbReference>
<dbReference type="PANTHER" id="PTHR38439:SF2">
    <property type="entry name" value="OUTER MEMBRANE PROTEIN H.8"/>
    <property type="match status" value="1"/>
</dbReference>
<dbReference type="Gene3D" id="2.60.40.420">
    <property type="entry name" value="Cupredoxins - blue copper proteins"/>
    <property type="match status" value="1"/>
</dbReference>
<evidence type="ECO:0000256" key="6">
    <source>
        <dbReference type="ARBA" id="ARBA00023008"/>
    </source>
</evidence>
<accession>A0ABR8S7Y5</accession>
<dbReference type="InterPro" id="IPR000923">
    <property type="entry name" value="BlueCu_1"/>
</dbReference>
<evidence type="ECO:0000256" key="5">
    <source>
        <dbReference type="ARBA" id="ARBA00022982"/>
    </source>
</evidence>
<feature type="chain" id="PRO_5044968655" description="Azurin" evidence="8">
    <location>
        <begin position="26"/>
        <end position="154"/>
    </location>
</feature>
<comment type="caution">
    <text evidence="10">The sequence shown here is derived from an EMBL/GenBank/DDBJ whole genome shotgun (WGS) entry which is preliminary data.</text>
</comment>
<dbReference type="InterPro" id="IPR050845">
    <property type="entry name" value="Cu-binding_ET"/>
</dbReference>
<keyword evidence="4 8" id="KW-0574">Periplasm</keyword>
<dbReference type="Proteomes" id="UP000634919">
    <property type="component" value="Unassembled WGS sequence"/>
</dbReference>
<evidence type="ECO:0000256" key="4">
    <source>
        <dbReference type="ARBA" id="ARBA00022764"/>
    </source>
</evidence>